<name>A0A1L9SSC8_9EURO</name>
<feature type="region of interest" description="Disordered" evidence="1">
    <location>
        <begin position="214"/>
        <end position="278"/>
    </location>
</feature>
<dbReference type="VEuPathDB" id="FungiDB:ASPZODRAFT_22723"/>
<dbReference type="EMBL" id="KV878337">
    <property type="protein sequence ID" value="OJJ50024.1"/>
    <property type="molecule type" value="Genomic_DNA"/>
</dbReference>
<sequence length="278" mass="30977">MPRTQHSIELRVQALALVAYGVHIEAVVAFTGIPRSTILCIVKKVKARGYNPEIDPRIKREMPVYLLHGFRWPRGGFTGIRVYIVLNNLEEAAAEYVQQPLTSRLVLESLKKTQSAIMRRLPDLQLIEQYDPEDTTSETAVSQPFAYVADKVITLSETATGPQSLLSASMEEFVTAGSGYSEDAIAAFAELRDNIAAGENIGWYVVYNGDPERGYPEIEEDSMDYQPEEEDEEEENEKEEEETSAPPAVQPPVKSPTSRFPERLKGFFGKKSSTATAV</sequence>
<keyword evidence="3" id="KW-1185">Reference proteome</keyword>
<reference evidence="3" key="1">
    <citation type="journal article" date="2017" name="Genome Biol.">
        <title>Comparative genomics reveals high biological diversity and specific adaptations in the industrially and medically important fungal genus Aspergillus.</title>
        <authorList>
            <person name="de Vries R.P."/>
            <person name="Riley R."/>
            <person name="Wiebenga A."/>
            <person name="Aguilar-Osorio G."/>
            <person name="Amillis S."/>
            <person name="Uchima C.A."/>
            <person name="Anderluh G."/>
            <person name="Asadollahi M."/>
            <person name="Askin M."/>
            <person name="Barry K."/>
            <person name="Battaglia E."/>
            <person name="Bayram O."/>
            <person name="Benocci T."/>
            <person name="Braus-Stromeyer S.A."/>
            <person name="Caldana C."/>
            <person name="Canovas D."/>
            <person name="Cerqueira G.C."/>
            <person name="Chen F."/>
            <person name="Chen W."/>
            <person name="Choi C."/>
            <person name="Clum A."/>
            <person name="Dos Santos R.A."/>
            <person name="Damasio A.R."/>
            <person name="Diallinas G."/>
            <person name="Emri T."/>
            <person name="Fekete E."/>
            <person name="Flipphi M."/>
            <person name="Freyberg S."/>
            <person name="Gallo A."/>
            <person name="Gournas C."/>
            <person name="Habgood R."/>
            <person name="Hainaut M."/>
            <person name="Harispe M.L."/>
            <person name="Henrissat B."/>
            <person name="Hilden K.S."/>
            <person name="Hope R."/>
            <person name="Hossain A."/>
            <person name="Karabika E."/>
            <person name="Karaffa L."/>
            <person name="Karanyi Z."/>
            <person name="Krasevec N."/>
            <person name="Kuo A."/>
            <person name="Kusch H."/>
            <person name="LaButti K."/>
            <person name="Lagendijk E.L."/>
            <person name="Lapidus A."/>
            <person name="Levasseur A."/>
            <person name="Lindquist E."/>
            <person name="Lipzen A."/>
            <person name="Logrieco A.F."/>
            <person name="MacCabe A."/>
            <person name="Maekelae M.R."/>
            <person name="Malavazi I."/>
            <person name="Melin P."/>
            <person name="Meyer V."/>
            <person name="Mielnichuk N."/>
            <person name="Miskei M."/>
            <person name="Molnar A.P."/>
            <person name="Mule G."/>
            <person name="Ngan C.Y."/>
            <person name="Orejas M."/>
            <person name="Orosz E."/>
            <person name="Ouedraogo J.P."/>
            <person name="Overkamp K.M."/>
            <person name="Park H.-S."/>
            <person name="Perrone G."/>
            <person name="Piumi F."/>
            <person name="Punt P.J."/>
            <person name="Ram A.F."/>
            <person name="Ramon A."/>
            <person name="Rauscher S."/>
            <person name="Record E."/>
            <person name="Riano-Pachon D.M."/>
            <person name="Robert V."/>
            <person name="Roehrig J."/>
            <person name="Ruller R."/>
            <person name="Salamov A."/>
            <person name="Salih N.S."/>
            <person name="Samson R.A."/>
            <person name="Sandor E."/>
            <person name="Sanguinetti M."/>
            <person name="Schuetze T."/>
            <person name="Sepcic K."/>
            <person name="Shelest E."/>
            <person name="Sherlock G."/>
            <person name="Sophianopoulou V."/>
            <person name="Squina F.M."/>
            <person name="Sun H."/>
            <person name="Susca A."/>
            <person name="Todd R.B."/>
            <person name="Tsang A."/>
            <person name="Unkles S.E."/>
            <person name="van de Wiele N."/>
            <person name="van Rossen-Uffink D."/>
            <person name="Oliveira J.V."/>
            <person name="Vesth T.C."/>
            <person name="Visser J."/>
            <person name="Yu J.-H."/>
            <person name="Zhou M."/>
            <person name="Andersen M.R."/>
            <person name="Archer D.B."/>
            <person name="Baker S.E."/>
            <person name="Benoit I."/>
            <person name="Brakhage A.A."/>
            <person name="Braus G.H."/>
            <person name="Fischer R."/>
            <person name="Frisvad J.C."/>
            <person name="Goldman G.H."/>
            <person name="Houbraken J."/>
            <person name="Oakley B."/>
            <person name="Pocsi I."/>
            <person name="Scazzocchio C."/>
            <person name="Seiboth B."/>
            <person name="vanKuyk P.A."/>
            <person name="Wortman J."/>
            <person name="Dyer P.S."/>
            <person name="Grigoriev I.V."/>
        </authorList>
    </citation>
    <scope>NUCLEOTIDE SEQUENCE [LARGE SCALE GENOMIC DNA]</scope>
    <source>
        <strain evidence="3">CBS 506.65</strain>
    </source>
</reference>
<evidence type="ECO:0000256" key="1">
    <source>
        <dbReference type="SAM" id="MobiDB-lite"/>
    </source>
</evidence>
<dbReference type="GeneID" id="34614367"/>
<organism evidence="2 3">
    <name type="scientific">Penicilliopsis zonata CBS 506.65</name>
    <dbReference type="NCBI Taxonomy" id="1073090"/>
    <lineage>
        <taxon>Eukaryota</taxon>
        <taxon>Fungi</taxon>
        <taxon>Dikarya</taxon>
        <taxon>Ascomycota</taxon>
        <taxon>Pezizomycotina</taxon>
        <taxon>Eurotiomycetes</taxon>
        <taxon>Eurotiomycetidae</taxon>
        <taxon>Eurotiales</taxon>
        <taxon>Aspergillaceae</taxon>
        <taxon>Penicilliopsis</taxon>
    </lineage>
</organism>
<proteinExistence type="predicted"/>
<accession>A0A1L9SSC8</accession>
<dbReference type="AlphaFoldDB" id="A0A1L9SSC8"/>
<evidence type="ECO:0000313" key="2">
    <source>
        <dbReference type="EMBL" id="OJJ50024.1"/>
    </source>
</evidence>
<protein>
    <submittedName>
        <fullName evidence="2">Uncharacterized protein</fullName>
    </submittedName>
</protein>
<gene>
    <name evidence="2" type="ORF">ASPZODRAFT_22723</name>
</gene>
<dbReference type="OrthoDB" id="371463at2759"/>
<evidence type="ECO:0000313" key="3">
    <source>
        <dbReference type="Proteomes" id="UP000184188"/>
    </source>
</evidence>
<dbReference type="Proteomes" id="UP000184188">
    <property type="component" value="Unassembled WGS sequence"/>
</dbReference>
<dbReference type="STRING" id="1073090.A0A1L9SSC8"/>
<dbReference type="RefSeq" id="XP_022584534.1">
    <property type="nucleotide sequence ID" value="XM_022727903.1"/>
</dbReference>
<feature type="compositionally biased region" description="Acidic residues" evidence="1">
    <location>
        <begin position="217"/>
        <end position="243"/>
    </location>
</feature>